<feature type="repeat" description="ANK" evidence="3">
    <location>
        <begin position="187"/>
        <end position="225"/>
    </location>
</feature>
<keyword evidence="5" id="KW-1185">Reference proteome</keyword>
<dbReference type="InterPro" id="IPR036770">
    <property type="entry name" value="Ankyrin_rpt-contain_sf"/>
</dbReference>
<organism evidence="4 5">
    <name type="scientific">Discina gigas</name>
    <dbReference type="NCBI Taxonomy" id="1032678"/>
    <lineage>
        <taxon>Eukaryota</taxon>
        <taxon>Fungi</taxon>
        <taxon>Dikarya</taxon>
        <taxon>Ascomycota</taxon>
        <taxon>Pezizomycotina</taxon>
        <taxon>Pezizomycetes</taxon>
        <taxon>Pezizales</taxon>
        <taxon>Discinaceae</taxon>
        <taxon>Discina</taxon>
    </lineage>
</organism>
<dbReference type="PANTHER" id="PTHR24126:SF14">
    <property type="entry name" value="ANK_REP_REGION DOMAIN-CONTAINING PROTEIN"/>
    <property type="match status" value="1"/>
</dbReference>
<evidence type="ECO:0000256" key="2">
    <source>
        <dbReference type="ARBA" id="ARBA00023043"/>
    </source>
</evidence>
<reference evidence="4 5" key="1">
    <citation type="submission" date="2024-02" db="EMBL/GenBank/DDBJ databases">
        <title>Discinaceae phylogenomics.</title>
        <authorList>
            <person name="Dirks A.C."/>
            <person name="James T.Y."/>
        </authorList>
    </citation>
    <scope>NUCLEOTIDE SEQUENCE [LARGE SCALE GENOMIC DNA]</scope>
    <source>
        <strain evidence="4 5">ACD0624</strain>
    </source>
</reference>
<dbReference type="PANTHER" id="PTHR24126">
    <property type="entry name" value="ANKYRIN REPEAT, PH AND SEC7 DOMAIN CONTAINING PROTEIN SECG-RELATED"/>
    <property type="match status" value="1"/>
</dbReference>
<evidence type="ECO:0000313" key="4">
    <source>
        <dbReference type="EMBL" id="KAL0631866.1"/>
    </source>
</evidence>
<evidence type="ECO:0000256" key="3">
    <source>
        <dbReference type="PROSITE-ProRule" id="PRU00023"/>
    </source>
</evidence>
<name>A0ABR3G7E1_9PEZI</name>
<dbReference type="Pfam" id="PF12796">
    <property type="entry name" value="Ank_2"/>
    <property type="match status" value="2"/>
</dbReference>
<sequence>MQFVYLPHKLLQQIASHLDESSLKDLLEACPHLIFLLPLLETALLATQRHQSRKISALHWAAEKGFKELAEILIDNGTEINVRDSFNQTPLHHAVLVDNEQMTRFFLKHEGVNINAHDDAWQTAFHCAALSGQESMVQIFLDYGCDIDQGTYQADQTALQFAVQFGNVAVAELLIQEGANIDRRCERGKTALHWAAQGNRVFNSELVPGITLLLEKGADVNVQDYWGNTPVHLLAQCYLDGACDAIKLLLENGVCIDAQNKKGKTALHIAALDEIGRNSPDVLNLLLDEGADISIRDKHGATALEIAVNRGFRFGA</sequence>
<gene>
    <name evidence="4" type="primary">AGD4</name>
    <name evidence="4" type="ORF">Q9L58_009251</name>
</gene>
<feature type="repeat" description="ANK" evidence="3">
    <location>
        <begin position="154"/>
        <end position="186"/>
    </location>
</feature>
<comment type="caution">
    <text evidence="4">The sequence shown here is derived from an EMBL/GenBank/DDBJ whole genome shotgun (WGS) entry which is preliminary data.</text>
</comment>
<accession>A0ABR3G7E1</accession>
<dbReference type="PROSITE" id="PS50088">
    <property type="entry name" value="ANK_REPEAT"/>
    <property type="match status" value="5"/>
</dbReference>
<feature type="repeat" description="ANK" evidence="3">
    <location>
        <begin position="120"/>
        <end position="152"/>
    </location>
</feature>
<dbReference type="Pfam" id="PF13637">
    <property type="entry name" value="Ank_4"/>
    <property type="match status" value="1"/>
</dbReference>
<dbReference type="InterPro" id="IPR002110">
    <property type="entry name" value="Ankyrin_rpt"/>
</dbReference>
<evidence type="ECO:0000313" key="5">
    <source>
        <dbReference type="Proteomes" id="UP001447188"/>
    </source>
</evidence>
<dbReference type="Proteomes" id="UP001447188">
    <property type="component" value="Unassembled WGS sequence"/>
</dbReference>
<dbReference type="SUPFAM" id="SSF48403">
    <property type="entry name" value="Ankyrin repeat"/>
    <property type="match status" value="1"/>
</dbReference>
<dbReference type="PROSITE" id="PS50297">
    <property type="entry name" value="ANK_REP_REGION"/>
    <property type="match status" value="4"/>
</dbReference>
<protein>
    <submittedName>
        <fullName evidence="4">ADP-ribosylation factor GTPase-activating protein agd4</fullName>
    </submittedName>
</protein>
<dbReference type="EMBL" id="JBBBZM010000203">
    <property type="protein sequence ID" value="KAL0631866.1"/>
    <property type="molecule type" value="Genomic_DNA"/>
</dbReference>
<feature type="repeat" description="ANK" evidence="3">
    <location>
        <begin position="53"/>
        <end position="85"/>
    </location>
</feature>
<dbReference type="SMART" id="SM00248">
    <property type="entry name" value="ANK"/>
    <property type="match status" value="7"/>
</dbReference>
<keyword evidence="2 3" id="KW-0040">ANK repeat</keyword>
<feature type="repeat" description="ANK" evidence="3">
    <location>
        <begin position="262"/>
        <end position="298"/>
    </location>
</feature>
<proteinExistence type="predicted"/>
<keyword evidence="1" id="KW-0677">Repeat</keyword>
<dbReference type="Gene3D" id="1.25.40.20">
    <property type="entry name" value="Ankyrin repeat-containing domain"/>
    <property type="match status" value="3"/>
</dbReference>
<evidence type="ECO:0000256" key="1">
    <source>
        <dbReference type="ARBA" id="ARBA00022737"/>
    </source>
</evidence>